<dbReference type="EC" id="2.4.2.-" evidence="1"/>
<keyword evidence="1" id="KW-0328">Glycosyltransferase</keyword>
<dbReference type="InterPro" id="IPR051712">
    <property type="entry name" value="ARTD-AVP"/>
</dbReference>
<dbReference type="PROSITE" id="PS51059">
    <property type="entry name" value="PARP_CATALYTIC"/>
    <property type="match status" value="1"/>
</dbReference>
<dbReference type="GO" id="GO:0003950">
    <property type="term" value="F:NAD+ poly-ADP-ribosyltransferase activity"/>
    <property type="evidence" value="ECO:0007669"/>
    <property type="project" value="UniProtKB-UniRule"/>
</dbReference>
<evidence type="ECO:0000313" key="4">
    <source>
        <dbReference type="Proteomes" id="UP000494165"/>
    </source>
</evidence>
<proteinExistence type="predicted"/>
<keyword evidence="1" id="KW-0808">Transferase</keyword>
<dbReference type="PANTHER" id="PTHR45740">
    <property type="entry name" value="POLY [ADP-RIBOSE] POLYMERASE"/>
    <property type="match status" value="1"/>
</dbReference>
<keyword evidence="4" id="KW-1185">Reference proteome</keyword>
<dbReference type="Proteomes" id="UP000494165">
    <property type="component" value="Unassembled WGS sequence"/>
</dbReference>
<dbReference type="EMBL" id="CADEPI010000122">
    <property type="protein sequence ID" value="CAB3375942.1"/>
    <property type="molecule type" value="Genomic_DNA"/>
</dbReference>
<dbReference type="OrthoDB" id="6133115at2759"/>
<dbReference type="GO" id="GO:1990404">
    <property type="term" value="F:NAD+-protein mono-ADP-ribosyltransferase activity"/>
    <property type="evidence" value="ECO:0007669"/>
    <property type="project" value="TreeGrafter"/>
</dbReference>
<sequence length="213" mass="24586">MLSSRKITFLQAYPTRSIPLAQLQSYLPYTWLSAVDETDLQKGTYTVITLDEDSPEYKEIKEQVLLNNSHFKKICRIDQVENPYLFLMYLLKRHENYLEFFCKEERCFHGTATTNVDSIMNNNLNWRFFGRRVGHIHGKGVYFSKKAAFASQYAKYCNNIGCLLVAKVLVASVAQGDSQTILPAQNYDTTGSGDDILVKYGDNEFYPEFVVYF</sequence>
<evidence type="ECO:0000256" key="1">
    <source>
        <dbReference type="RuleBase" id="RU362114"/>
    </source>
</evidence>
<accession>A0A8S1CYV8</accession>
<keyword evidence="1" id="KW-0520">NAD</keyword>
<feature type="domain" description="PARP catalytic" evidence="2">
    <location>
        <begin position="33"/>
        <end position="213"/>
    </location>
</feature>
<evidence type="ECO:0000259" key="2">
    <source>
        <dbReference type="PROSITE" id="PS51059"/>
    </source>
</evidence>
<gene>
    <name evidence="3" type="ORF">CLODIP_2_CD14170</name>
</gene>
<comment type="caution">
    <text evidence="3">The sequence shown here is derived from an EMBL/GenBank/DDBJ whole genome shotgun (WGS) entry which is preliminary data.</text>
</comment>
<dbReference type="PANTHER" id="PTHR45740:SF2">
    <property type="entry name" value="POLY [ADP-RIBOSE] POLYMERASE"/>
    <property type="match status" value="1"/>
</dbReference>
<reference evidence="3 4" key="1">
    <citation type="submission" date="2020-04" db="EMBL/GenBank/DDBJ databases">
        <authorList>
            <person name="Alioto T."/>
            <person name="Alioto T."/>
            <person name="Gomez Garrido J."/>
        </authorList>
    </citation>
    <scope>NUCLEOTIDE SEQUENCE [LARGE SCALE GENOMIC DNA]</scope>
</reference>
<dbReference type="Pfam" id="PF00644">
    <property type="entry name" value="PARP"/>
    <property type="match status" value="1"/>
</dbReference>
<dbReference type="GO" id="GO:0005634">
    <property type="term" value="C:nucleus"/>
    <property type="evidence" value="ECO:0007669"/>
    <property type="project" value="TreeGrafter"/>
</dbReference>
<organism evidence="3 4">
    <name type="scientific">Cloeon dipterum</name>
    <dbReference type="NCBI Taxonomy" id="197152"/>
    <lineage>
        <taxon>Eukaryota</taxon>
        <taxon>Metazoa</taxon>
        <taxon>Ecdysozoa</taxon>
        <taxon>Arthropoda</taxon>
        <taxon>Hexapoda</taxon>
        <taxon>Insecta</taxon>
        <taxon>Pterygota</taxon>
        <taxon>Palaeoptera</taxon>
        <taxon>Ephemeroptera</taxon>
        <taxon>Pisciforma</taxon>
        <taxon>Baetidae</taxon>
        <taxon>Cloeon</taxon>
    </lineage>
</organism>
<protein>
    <recommendedName>
        <fullName evidence="1">Poly [ADP-ribose] polymerase</fullName>
        <shortName evidence="1">PARP</shortName>
        <ecNumber evidence="1">2.4.2.-</ecNumber>
    </recommendedName>
</protein>
<dbReference type="InterPro" id="IPR012317">
    <property type="entry name" value="Poly(ADP-ribose)pol_cat_dom"/>
</dbReference>
<name>A0A8S1CYV8_9INSE</name>
<evidence type="ECO:0000313" key="3">
    <source>
        <dbReference type="EMBL" id="CAB3375942.1"/>
    </source>
</evidence>
<dbReference type="Gene3D" id="3.90.228.10">
    <property type="match status" value="1"/>
</dbReference>
<dbReference type="SUPFAM" id="SSF56399">
    <property type="entry name" value="ADP-ribosylation"/>
    <property type="match status" value="1"/>
</dbReference>
<dbReference type="AlphaFoldDB" id="A0A8S1CYV8"/>